<dbReference type="OrthoDB" id="378564at2759"/>
<proteinExistence type="inferred from homology"/>
<feature type="transmembrane region" description="Helical" evidence="6">
    <location>
        <begin position="194"/>
        <end position="215"/>
    </location>
</feature>
<evidence type="ECO:0000256" key="1">
    <source>
        <dbReference type="ARBA" id="ARBA00004141"/>
    </source>
</evidence>
<evidence type="ECO:0000256" key="3">
    <source>
        <dbReference type="ARBA" id="ARBA00022692"/>
    </source>
</evidence>
<dbReference type="Pfam" id="PF05602">
    <property type="entry name" value="CLPTM1"/>
    <property type="match status" value="1"/>
</dbReference>
<dbReference type="AlphaFoldDB" id="U6GLF2"/>
<dbReference type="Proteomes" id="UP000018050">
    <property type="component" value="Unassembled WGS sequence"/>
</dbReference>
<feature type="transmembrane region" description="Helical" evidence="6">
    <location>
        <begin position="142"/>
        <end position="160"/>
    </location>
</feature>
<reference evidence="7" key="1">
    <citation type="submission" date="2013-10" db="EMBL/GenBank/DDBJ databases">
        <title>Genomic analysis of the causative agents of coccidiosis in chickens.</title>
        <authorList>
            <person name="Reid A.J."/>
            <person name="Blake D."/>
            <person name="Billington K."/>
            <person name="Browne H."/>
            <person name="Dunn M."/>
            <person name="Hung S."/>
            <person name="Kawahara F."/>
            <person name="Miranda-Saavedra D."/>
            <person name="Mourier T."/>
            <person name="Nagra H."/>
            <person name="Otto T.D."/>
            <person name="Rawlings N."/>
            <person name="Sanchez A."/>
            <person name="Sanders M."/>
            <person name="Subramaniam C."/>
            <person name="Tay Y."/>
            <person name="Dear P."/>
            <person name="Doerig C."/>
            <person name="Gruber A."/>
            <person name="Parkinson J."/>
            <person name="Shirley M."/>
            <person name="Wan K.L."/>
            <person name="Berriman M."/>
            <person name="Tomley F."/>
            <person name="Pain A."/>
        </authorList>
    </citation>
    <scope>NUCLEOTIDE SEQUENCE</scope>
    <source>
        <strain evidence="7">Houghton</strain>
    </source>
</reference>
<evidence type="ECO:0000313" key="8">
    <source>
        <dbReference type="Proteomes" id="UP000018050"/>
    </source>
</evidence>
<dbReference type="PANTHER" id="PTHR21347:SF0">
    <property type="entry name" value="LIPID SCRAMBLASE CLPTM1L"/>
    <property type="match status" value="1"/>
</dbReference>
<evidence type="ECO:0000256" key="6">
    <source>
        <dbReference type="SAM" id="Phobius"/>
    </source>
</evidence>
<evidence type="ECO:0000256" key="2">
    <source>
        <dbReference type="ARBA" id="ARBA00009310"/>
    </source>
</evidence>
<dbReference type="InterPro" id="IPR008429">
    <property type="entry name" value="CLPTM1"/>
</dbReference>
<evidence type="ECO:0000256" key="4">
    <source>
        <dbReference type="ARBA" id="ARBA00022989"/>
    </source>
</evidence>
<gene>
    <name evidence="7" type="ORF">EAH_00058280</name>
</gene>
<keyword evidence="3 6" id="KW-0812">Transmembrane</keyword>
<dbReference type="VEuPathDB" id="ToxoDB:EAH_00058280"/>
<feature type="transmembrane region" description="Helical" evidence="6">
    <location>
        <begin position="221"/>
        <end position="238"/>
    </location>
</feature>
<organism evidence="7 8">
    <name type="scientific">Eimeria acervulina</name>
    <name type="common">Coccidian parasite</name>
    <dbReference type="NCBI Taxonomy" id="5801"/>
    <lineage>
        <taxon>Eukaryota</taxon>
        <taxon>Sar</taxon>
        <taxon>Alveolata</taxon>
        <taxon>Apicomplexa</taxon>
        <taxon>Conoidasida</taxon>
        <taxon>Coccidia</taxon>
        <taxon>Eucoccidiorida</taxon>
        <taxon>Eimeriorina</taxon>
        <taxon>Eimeriidae</taxon>
        <taxon>Eimeria</taxon>
    </lineage>
</organism>
<protein>
    <submittedName>
        <fullName evidence="7">Cleft lip and palate associated transmembrane protein 1, putative</fullName>
    </submittedName>
</protein>
<dbReference type="RefSeq" id="XP_013249119.1">
    <property type="nucleotide sequence ID" value="XM_013393665.1"/>
</dbReference>
<dbReference type="GeneID" id="25273898"/>
<comment type="subcellular location">
    <subcellularLocation>
        <location evidence="1">Membrane</location>
        <topology evidence="1">Multi-pass membrane protein</topology>
    </subcellularLocation>
</comment>
<comment type="similarity">
    <text evidence="2">Belongs to the CLPTM1 family.</text>
</comment>
<dbReference type="GO" id="GO:0016020">
    <property type="term" value="C:membrane"/>
    <property type="evidence" value="ECO:0007669"/>
    <property type="project" value="UniProtKB-SubCell"/>
</dbReference>
<evidence type="ECO:0000256" key="5">
    <source>
        <dbReference type="ARBA" id="ARBA00023136"/>
    </source>
</evidence>
<sequence length="239" mass="27125">VAAGGRTNEILRYRSSVDLQLRLAAGEYEPMIYISDFWLIEKNFIPINDTLVEEPPKLTVSFGVGSVHAWLLQSQMAGVQQQQQQLGLQSERESFMFKRILLETNPFMLAFSDMQFWYKNESMEGLSAASLIFGFACEETSWLILFEVLIGIAISGWKLTKAMKIERTNKFPFIKLSFTRSYAESATKDYDKTAITYASIALAPCLVGYAVYALLHNKYKSWYSYILSVLAGSVYTFGL</sequence>
<reference evidence="7" key="2">
    <citation type="submission" date="2013-10" db="EMBL/GenBank/DDBJ databases">
        <authorList>
            <person name="Aslett M."/>
        </authorList>
    </citation>
    <scope>NUCLEOTIDE SEQUENCE</scope>
    <source>
        <strain evidence="7">Houghton</strain>
    </source>
</reference>
<keyword evidence="5 6" id="KW-0472">Membrane</keyword>
<feature type="non-terminal residue" evidence="7">
    <location>
        <position position="1"/>
    </location>
</feature>
<name>U6GLF2_EIMAC</name>
<accession>U6GLF2</accession>
<keyword evidence="8" id="KW-1185">Reference proteome</keyword>
<keyword evidence="4 6" id="KW-1133">Transmembrane helix</keyword>
<dbReference type="PANTHER" id="PTHR21347">
    <property type="entry name" value="CLEFT LIP AND PALATE ASSOCIATED TRANSMEMBRANE PROTEIN-RELATED"/>
    <property type="match status" value="1"/>
</dbReference>
<evidence type="ECO:0000313" key="7">
    <source>
        <dbReference type="EMBL" id="CDI81031.1"/>
    </source>
</evidence>
<dbReference type="GO" id="GO:0012505">
    <property type="term" value="C:endomembrane system"/>
    <property type="evidence" value="ECO:0007669"/>
    <property type="project" value="TreeGrafter"/>
</dbReference>
<dbReference type="EMBL" id="HG671452">
    <property type="protein sequence ID" value="CDI81031.1"/>
    <property type="molecule type" value="Genomic_DNA"/>
</dbReference>